<evidence type="ECO:0008006" key="4">
    <source>
        <dbReference type="Google" id="ProtNLM"/>
    </source>
</evidence>
<reference evidence="2 3" key="1">
    <citation type="submission" date="2024-01" db="EMBL/GenBank/DDBJ databases">
        <title>A telomere-to-telomere, gap-free genome of sweet tea (Lithocarpus litseifolius).</title>
        <authorList>
            <person name="Zhou J."/>
        </authorList>
    </citation>
    <scope>NUCLEOTIDE SEQUENCE [LARGE SCALE GENOMIC DNA]</scope>
    <source>
        <strain evidence="2">Zhou-2022a</strain>
        <tissue evidence="2">Leaf</tissue>
    </source>
</reference>
<feature type="transmembrane region" description="Helical" evidence="1">
    <location>
        <begin position="26"/>
        <end position="49"/>
    </location>
</feature>
<evidence type="ECO:0000313" key="3">
    <source>
        <dbReference type="Proteomes" id="UP001459277"/>
    </source>
</evidence>
<dbReference type="EMBL" id="JAZDWU010000002">
    <property type="protein sequence ID" value="KAL0011485.1"/>
    <property type="molecule type" value="Genomic_DNA"/>
</dbReference>
<organism evidence="2 3">
    <name type="scientific">Lithocarpus litseifolius</name>
    <dbReference type="NCBI Taxonomy" id="425828"/>
    <lineage>
        <taxon>Eukaryota</taxon>
        <taxon>Viridiplantae</taxon>
        <taxon>Streptophyta</taxon>
        <taxon>Embryophyta</taxon>
        <taxon>Tracheophyta</taxon>
        <taxon>Spermatophyta</taxon>
        <taxon>Magnoliopsida</taxon>
        <taxon>eudicotyledons</taxon>
        <taxon>Gunneridae</taxon>
        <taxon>Pentapetalae</taxon>
        <taxon>rosids</taxon>
        <taxon>fabids</taxon>
        <taxon>Fagales</taxon>
        <taxon>Fagaceae</taxon>
        <taxon>Lithocarpus</taxon>
    </lineage>
</organism>
<keyword evidence="1" id="KW-0812">Transmembrane</keyword>
<proteinExistence type="predicted"/>
<sequence length="109" mass="12268">MVGFGNGDSIVSGLGFDGGVESVVGFWWWVSMMGFVGGLIFVVVIWWLLGGFRWWFWVLVGFHDGDQVWVTMEIMFKHGSQWRSSLGFNSISTFGRLGFNSGGGRCEEW</sequence>
<gene>
    <name evidence="2" type="ORF">SO802_006593</name>
</gene>
<evidence type="ECO:0000313" key="2">
    <source>
        <dbReference type="EMBL" id="KAL0011485.1"/>
    </source>
</evidence>
<accession>A0AAW2DQI7</accession>
<dbReference type="Proteomes" id="UP001459277">
    <property type="component" value="Unassembled WGS sequence"/>
</dbReference>
<evidence type="ECO:0000256" key="1">
    <source>
        <dbReference type="SAM" id="Phobius"/>
    </source>
</evidence>
<dbReference type="AlphaFoldDB" id="A0AAW2DQI7"/>
<keyword evidence="3" id="KW-1185">Reference proteome</keyword>
<comment type="caution">
    <text evidence="2">The sequence shown here is derived from an EMBL/GenBank/DDBJ whole genome shotgun (WGS) entry which is preliminary data.</text>
</comment>
<keyword evidence="1" id="KW-1133">Transmembrane helix</keyword>
<protein>
    <recommendedName>
        <fullName evidence="4">Transmembrane protein</fullName>
    </recommendedName>
</protein>
<name>A0AAW2DQI7_9ROSI</name>
<keyword evidence="1" id="KW-0472">Membrane</keyword>